<proteinExistence type="predicted"/>
<evidence type="ECO:0000259" key="2">
    <source>
        <dbReference type="Pfam" id="PF00080"/>
    </source>
</evidence>
<evidence type="ECO:0000313" key="3">
    <source>
        <dbReference type="EMBL" id="KAK5092707.1"/>
    </source>
</evidence>
<dbReference type="Pfam" id="PF00080">
    <property type="entry name" value="Sod_Cu"/>
    <property type="match status" value="1"/>
</dbReference>
<dbReference type="EMBL" id="JAVRRG010000053">
    <property type="protein sequence ID" value="KAK5092707.1"/>
    <property type="molecule type" value="Genomic_DNA"/>
</dbReference>
<dbReference type="InterPro" id="IPR036423">
    <property type="entry name" value="SOD-like_Cu/Zn_dom_sf"/>
</dbReference>
<reference evidence="3 4" key="1">
    <citation type="submission" date="2023-08" db="EMBL/GenBank/DDBJ databases">
        <title>Black Yeasts Isolated from many extreme environments.</title>
        <authorList>
            <person name="Coleine C."/>
            <person name="Stajich J.E."/>
            <person name="Selbmann L."/>
        </authorList>
    </citation>
    <scope>NUCLEOTIDE SEQUENCE [LARGE SCALE GENOMIC DNA]</scope>
    <source>
        <strain evidence="3 4">CCFEE 5885</strain>
    </source>
</reference>
<sequence>MFSRTITLATCLGLTFAQTSPAPVITNNQPGEWYVADLVYQHGPGNVTGSIGIAGDVEGKGVRVSYAFEGFDLNDSREYSYHIHEKPVPEDGNCNSTGKHFDRYAVGDDFVCDKTQPQNCQLGDLAGKHGSISFNGPVANLSDYAYHDDYLSTTIGDTAFFGDVSIVVHRKADKFRLACGNFRLFYDADTHATVGAVPAETGILGNGTMMGAPYPNTTTSTNVVLSTAYQNQTSSAATVTQVATISAASSATTTNGVTDSKSGSLPVQTGSAERGHRIQLWAVALELSAVAFLASYLG</sequence>
<comment type="caution">
    <text evidence="3">The sequence shown here is derived from an EMBL/GenBank/DDBJ whole genome shotgun (WGS) entry which is preliminary data.</text>
</comment>
<dbReference type="SUPFAM" id="SSF49329">
    <property type="entry name" value="Cu,Zn superoxide dismutase-like"/>
    <property type="match status" value="1"/>
</dbReference>
<dbReference type="Proteomes" id="UP001345013">
    <property type="component" value="Unassembled WGS sequence"/>
</dbReference>
<name>A0ABR0KAL0_9EURO</name>
<organism evidence="3 4">
    <name type="scientific">Lithohypha guttulata</name>
    <dbReference type="NCBI Taxonomy" id="1690604"/>
    <lineage>
        <taxon>Eukaryota</taxon>
        <taxon>Fungi</taxon>
        <taxon>Dikarya</taxon>
        <taxon>Ascomycota</taxon>
        <taxon>Pezizomycotina</taxon>
        <taxon>Eurotiomycetes</taxon>
        <taxon>Chaetothyriomycetidae</taxon>
        <taxon>Chaetothyriales</taxon>
        <taxon>Trichomeriaceae</taxon>
        <taxon>Lithohypha</taxon>
    </lineage>
</organism>
<feature type="domain" description="Superoxide dismutase copper/zinc binding" evidence="2">
    <location>
        <begin position="47"/>
        <end position="176"/>
    </location>
</feature>
<keyword evidence="1" id="KW-0732">Signal</keyword>
<keyword evidence="3" id="KW-0560">Oxidoreductase</keyword>
<dbReference type="Gene3D" id="2.60.40.200">
    <property type="entry name" value="Superoxide dismutase, copper/zinc binding domain"/>
    <property type="match status" value="1"/>
</dbReference>
<protein>
    <submittedName>
        <fullName evidence="3">Cell surface superoxide dismutase [Cu-Zn] 4</fullName>
        <ecNumber evidence="3">1.15.1.1</ecNumber>
    </submittedName>
</protein>
<dbReference type="EC" id="1.15.1.1" evidence="3"/>
<dbReference type="GO" id="GO:0004784">
    <property type="term" value="F:superoxide dismutase activity"/>
    <property type="evidence" value="ECO:0007669"/>
    <property type="project" value="UniProtKB-EC"/>
</dbReference>
<feature type="chain" id="PRO_5045672115" evidence="1">
    <location>
        <begin position="18"/>
        <end position="298"/>
    </location>
</feature>
<dbReference type="InterPro" id="IPR001424">
    <property type="entry name" value="SOD_Cu_Zn_dom"/>
</dbReference>
<accession>A0ABR0KAL0</accession>
<feature type="signal peptide" evidence="1">
    <location>
        <begin position="1"/>
        <end position="17"/>
    </location>
</feature>
<evidence type="ECO:0000256" key="1">
    <source>
        <dbReference type="SAM" id="SignalP"/>
    </source>
</evidence>
<keyword evidence="4" id="KW-1185">Reference proteome</keyword>
<gene>
    <name evidence="3" type="primary">SOD4</name>
    <name evidence="3" type="ORF">LTR24_004899</name>
</gene>
<evidence type="ECO:0000313" key="4">
    <source>
        <dbReference type="Proteomes" id="UP001345013"/>
    </source>
</evidence>